<dbReference type="GO" id="GO:0044038">
    <property type="term" value="P:cell wall macromolecule biosynthetic process"/>
    <property type="evidence" value="ECO:0007669"/>
    <property type="project" value="TreeGrafter"/>
</dbReference>
<comment type="cofactor">
    <cofactor evidence="7">
        <name>Mg(2+)</name>
        <dbReference type="ChEBI" id="CHEBI:18420"/>
    </cofactor>
</comment>
<keyword evidence="7" id="KW-0460">Magnesium</keyword>
<keyword evidence="6" id="KW-0472">Membrane</keyword>
<keyword evidence="3 8" id="KW-0808">Transferase</keyword>
<evidence type="ECO:0000256" key="6">
    <source>
        <dbReference type="ARBA" id="ARBA00023136"/>
    </source>
</evidence>
<keyword evidence="4" id="KW-0812">Transmembrane</keyword>
<comment type="subcellular location">
    <subcellularLocation>
        <location evidence="1">Cell membrane</location>
        <topology evidence="1">Multi-pass membrane protein</topology>
    </subcellularLocation>
</comment>
<dbReference type="Proteomes" id="UP000487649">
    <property type="component" value="Unassembled WGS sequence"/>
</dbReference>
<evidence type="ECO:0000313" key="8">
    <source>
        <dbReference type="EMBL" id="MTK22325.1"/>
    </source>
</evidence>
<feature type="binding site" evidence="7">
    <location>
        <position position="157"/>
    </location>
    <ligand>
        <name>Mg(2+)</name>
        <dbReference type="ChEBI" id="CHEBI:18420"/>
    </ligand>
</feature>
<evidence type="ECO:0000313" key="9">
    <source>
        <dbReference type="Proteomes" id="UP000487649"/>
    </source>
</evidence>
<dbReference type="OrthoDB" id="9783652at2"/>
<sequence length="362" mass="39536">MIYLLVISFCFILAVVITPYVIKLAHFTNAVDQPNQRKVHSKVMPRMGGLAIYIAFLIGYMVFNVKGKALDASEIAFIDAYFIASFVIIVTGMLDDMFELPAKPKALAQLVAALIMVSYGHFMIDKIYLPFIPVIDLGWLGGIVTVVWIVGVTNSINLIDGLDGLSSGISAISFGTMAFLAAFQGELFVATMCCLLLGSTLGFLVHNFHPAKVFMGDTGSLFLGFSVSVFSLLGYKNAAFVSFIVPIIVLSIPIFDTLWAIIRRTLNGQSPFAPDRGHVHHQLLDRNLGHVKSVLVLYGIALLFSLTAILYTVSSKFYGLVMLVIAIVVVELVFNTTGLFRSKSKNKKKAEEKVEGTTSSVE</sequence>
<dbReference type="GO" id="GO:0005886">
    <property type="term" value="C:plasma membrane"/>
    <property type="evidence" value="ECO:0007669"/>
    <property type="project" value="UniProtKB-SubCell"/>
</dbReference>
<dbReference type="GO" id="GO:0009103">
    <property type="term" value="P:lipopolysaccharide biosynthetic process"/>
    <property type="evidence" value="ECO:0007669"/>
    <property type="project" value="TreeGrafter"/>
</dbReference>
<dbReference type="RefSeq" id="WP_006783425.1">
    <property type="nucleotide sequence ID" value="NZ_CABJBH010000012.1"/>
</dbReference>
<keyword evidence="7" id="KW-0479">Metal-binding</keyword>
<name>A0A173SYT2_9FIRM</name>
<comment type="caution">
    <text evidence="8">The sequence shown here is derived from an EMBL/GenBank/DDBJ whole genome shotgun (WGS) entry which is preliminary data.</text>
</comment>
<keyword evidence="2" id="KW-1003">Cell membrane</keyword>
<evidence type="ECO:0000256" key="4">
    <source>
        <dbReference type="ARBA" id="ARBA00022692"/>
    </source>
</evidence>
<keyword evidence="5" id="KW-1133">Transmembrane helix</keyword>
<evidence type="ECO:0000256" key="7">
    <source>
        <dbReference type="PIRSR" id="PIRSR600715-1"/>
    </source>
</evidence>
<dbReference type="Pfam" id="PF00953">
    <property type="entry name" value="Glycos_transf_4"/>
    <property type="match status" value="1"/>
</dbReference>
<dbReference type="CDD" id="cd06853">
    <property type="entry name" value="GT_WecA_like"/>
    <property type="match status" value="1"/>
</dbReference>
<feature type="binding site" evidence="7">
    <location>
        <position position="217"/>
    </location>
    <ligand>
        <name>Mg(2+)</name>
        <dbReference type="ChEBI" id="CHEBI:18420"/>
    </ligand>
</feature>
<evidence type="ECO:0000256" key="3">
    <source>
        <dbReference type="ARBA" id="ARBA00022679"/>
    </source>
</evidence>
<dbReference type="GO" id="GO:0046872">
    <property type="term" value="F:metal ion binding"/>
    <property type="evidence" value="ECO:0007669"/>
    <property type="project" value="UniProtKB-KW"/>
</dbReference>
<reference evidence="8 9" key="1">
    <citation type="journal article" date="2019" name="Nat. Med.">
        <title>A library of human gut bacterial isolates paired with longitudinal multiomics data enables mechanistic microbiome research.</title>
        <authorList>
            <person name="Poyet M."/>
            <person name="Groussin M."/>
            <person name="Gibbons S.M."/>
            <person name="Avila-Pacheco J."/>
            <person name="Jiang X."/>
            <person name="Kearney S.M."/>
            <person name="Perrotta A.R."/>
            <person name="Berdy B."/>
            <person name="Zhao S."/>
            <person name="Lieberman T.D."/>
            <person name="Swanson P.K."/>
            <person name="Smith M."/>
            <person name="Roesemann S."/>
            <person name="Alexander J.E."/>
            <person name="Rich S.A."/>
            <person name="Livny J."/>
            <person name="Vlamakis H."/>
            <person name="Clish C."/>
            <person name="Bullock K."/>
            <person name="Deik A."/>
            <person name="Scott J."/>
            <person name="Pierce K.A."/>
            <person name="Xavier R.J."/>
            <person name="Alm E.J."/>
        </authorList>
    </citation>
    <scope>NUCLEOTIDE SEQUENCE [LARGE SCALE GENOMIC DNA]</scope>
    <source>
        <strain evidence="8 9">BIOML-A198</strain>
    </source>
</reference>
<dbReference type="InterPro" id="IPR018480">
    <property type="entry name" value="PNAcMuramoyl-5peptid_Trfase_CS"/>
</dbReference>
<evidence type="ECO:0000256" key="2">
    <source>
        <dbReference type="ARBA" id="ARBA00022475"/>
    </source>
</evidence>
<dbReference type="GeneID" id="60057540"/>
<dbReference type="InterPro" id="IPR000715">
    <property type="entry name" value="Glycosyl_transferase_4"/>
</dbReference>
<dbReference type="EMBL" id="WMQE01000035">
    <property type="protein sequence ID" value="MTK22325.1"/>
    <property type="molecule type" value="Genomic_DNA"/>
</dbReference>
<dbReference type="GO" id="GO:0071555">
    <property type="term" value="P:cell wall organization"/>
    <property type="evidence" value="ECO:0007669"/>
    <property type="project" value="TreeGrafter"/>
</dbReference>
<dbReference type="AlphaFoldDB" id="A0A173SYT2"/>
<accession>A0A173SYT2</accession>
<dbReference type="PROSITE" id="PS01348">
    <property type="entry name" value="MRAY_2"/>
    <property type="match status" value="1"/>
</dbReference>
<dbReference type="PANTHER" id="PTHR22926:SF3">
    <property type="entry name" value="UNDECAPRENYL-PHOSPHATE ALPHA-N-ACETYLGLUCOSAMINYL 1-PHOSPHATE TRANSFERASE"/>
    <property type="match status" value="1"/>
</dbReference>
<dbReference type="GO" id="GO:0016780">
    <property type="term" value="F:phosphotransferase activity, for other substituted phosphate groups"/>
    <property type="evidence" value="ECO:0007669"/>
    <property type="project" value="InterPro"/>
</dbReference>
<organism evidence="8 9">
    <name type="scientific">Turicibacter sanguinis</name>
    <dbReference type="NCBI Taxonomy" id="154288"/>
    <lineage>
        <taxon>Bacteria</taxon>
        <taxon>Bacillati</taxon>
        <taxon>Bacillota</taxon>
        <taxon>Erysipelotrichia</taxon>
        <taxon>Erysipelotrichales</taxon>
        <taxon>Turicibacteraceae</taxon>
        <taxon>Turicibacter</taxon>
    </lineage>
</organism>
<evidence type="ECO:0000256" key="5">
    <source>
        <dbReference type="ARBA" id="ARBA00022989"/>
    </source>
</evidence>
<protein>
    <submittedName>
        <fullName evidence="8">Undecaprenyl-phosphate alpha-N-acetylglucosaminyl 1-phosphate transferase</fullName>
    </submittedName>
</protein>
<dbReference type="PANTHER" id="PTHR22926">
    <property type="entry name" value="PHOSPHO-N-ACETYLMURAMOYL-PENTAPEPTIDE-TRANSFERASE"/>
    <property type="match status" value="1"/>
</dbReference>
<gene>
    <name evidence="8" type="ORF">GMA92_12980</name>
</gene>
<proteinExistence type="predicted"/>
<evidence type="ECO:0000256" key="1">
    <source>
        <dbReference type="ARBA" id="ARBA00004651"/>
    </source>
</evidence>